<accession>A0AAD8N8R5</accession>
<name>A0AAD8N8R5_9APIA</name>
<reference evidence="9" key="1">
    <citation type="submission" date="2023-02" db="EMBL/GenBank/DDBJ databases">
        <title>Genome of toxic invasive species Heracleum sosnowskyi carries increased number of genes despite the absence of recent whole-genome duplications.</title>
        <authorList>
            <person name="Schelkunov M."/>
            <person name="Shtratnikova V."/>
            <person name="Makarenko M."/>
            <person name="Klepikova A."/>
            <person name="Omelchenko D."/>
            <person name="Novikova G."/>
            <person name="Obukhova E."/>
            <person name="Bogdanov V."/>
            <person name="Penin A."/>
            <person name="Logacheva M."/>
        </authorList>
    </citation>
    <scope>NUCLEOTIDE SEQUENCE</scope>
    <source>
        <strain evidence="9">Hsosn_3</strain>
        <tissue evidence="9">Leaf</tissue>
    </source>
</reference>
<dbReference type="PANTHER" id="PTHR48047:SF182">
    <property type="entry name" value="GLYCOSYLTRANSFERASE"/>
    <property type="match status" value="1"/>
</dbReference>
<evidence type="ECO:0000313" key="10">
    <source>
        <dbReference type="Proteomes" id="UP001237642"/>
    </source>
</evidence>
<sequence>MANSNIHQQQQQLHFLLIPLMSQSHIIPLTDFAKLLALRGVDVTIITTPLNAIRYRPIIDRAKSLNLKIQLAALEFPNREAGLPECCENMDSLTSLDQGHSFLEANEMIKAPLEKLMQELVPRPSCIVSTNALVWTNEVAQKFKIPRYVFHTISCFTIVCTLKISENKMHESVASDTDSFLVPDMPHKIEFKRSQLPEWLGEKSDDKKHIMNKMKDTEHLARGVLVNSCEEMEPGYFEEYKKQRSRVWAIGPTLLCNKENLDKYDRGNKSCIDEYQCLKWLDSMKPCSVIYACFGSLSHIPSPQLIQFGLGLEASNRPFIWIIRKNDHSAETETWLEVNKFEERVKGRGLIIRGWAPQVLILSHPSVGGFFTHCGWNSTLEGVCAGVPMITLPLFGEQIFNEKFVVDVLKVGVRIGLMSEKLATSEQVKDAIEELIDGEEAGERRERAKEVAELAKKAVEEGGSSHTNITMFIQDVMHATSPSQ</sequence>
<dbReference type="PANTHER" id="PTHR48047">
    <property type="entry name" value="GLYCOSYLTRANSFERASE"/>
    <property type="match status" value="1"/>
</dbReference>
<keyword evidence="3 6" id="KW-0328">Glycosyltransferase</keyword>
<keyword evidence="10" id="KW-1185">Reference proteome</keyword>
<protein>
    <recommendedName>
        <fullName evidence="7">Glycosyltransferase</fullName>
        <ecNumber evidence="7">2.4.1.-</ecNumber>
    </recommendedName>
</protein>
<comment type="similarity">
    <text evidence="2 6">Belongs to the UDP-glycosyltransferase family.</text>
</comment>
<evidence type="ECO:0000256" key="5">
    <source>
        <dbReference type="ARBA" id="ARBA00023229"/>
    </source>
</evidence>
<dbReference type="GO" id="GO:0008299">
    <property type="term" value="P:isoprenoid biosynthetic process"/>
    <property type="evidence" value="ECO:0007669"/>
    <property type="project" value="UniProtKB-KW"/>
</dbReference>
<dbReference type="Proteomes" id="UP001237642">
    <property type="component" value="Unassembled WGS sequence"/>
</dbReference>
<dbReference type="PROSITE" id="PS00375">
    <property type="entry name" value="UDPGT"/>
    <property type="match status" value="1"/>
</dbReference>
<evidence type="ECO:0000256" key="6">
    <source>
        <dbReference type="RuleBase" id="RU003718"/>
    </source>
</evidence>
<comment type="pathway">
    <text evidence="1">Secondary metabolite biosynthesis; terpenoid biosynthesis.</text>
</comment>
<organism evidence="9 10">
    <name type="scientific">Heracleum sosnowskyi</name>
    <dbReference type="NCBI Taxonomy" id="360622"/>
    <lineage>
        <taxon>Eukaryota</taxon>
        <taxon>Viridiplantae</taxon>
        <taxon>Streptophyta</taxon>
        <taxon>Embryophyta</taxon>
        <taxon>Tracheophyta</taxon>
        <taxon>Spermatophyta</taxon>
        <taxon>Magnoliopsida</taxon>
        <taxon>eudicotyledons</taxon>
        <taxon>Gunneridae</taxon>
        <taxon>Pentapetalae</taxon>
        <taxon>asterids</taxon>
        <taxon>campanulids</taxon>
        <taxon>Apiales</taxon>
        <taxon>Apiaceae</taxon>
        <taxon>Apioideae</taxon>
        <taxon>apioid superclade</taxon>
        <taxon>Tordylieae</taxon>
        <taxon>Tordyliinae</taxon>
        <taxon>Heracleum</taxon>
    </lineage>
</organism>
<evidence type="ECO:0000259" key="8">
    <source>
        <dbReference type="Pfam" id="PF26168"/>
    </source>
</evidence>
<comment type="caution">
    <text evidence="9">The sequence shown here is derived from an EMBL/GenBank/DDBJ whole genome shotgun (WGS) entry which is preliminary data.</text>
</comment>
<dbReference type="GO" id="GO:0035251">
    <property type="term" value="F:UDP-glucosyltransferase activity"/>
    <property type="evidence" value="ECO:0007669"/>
    <property type="project" value="TreeGrafter"/>
</dbReference>
<dbReference type="FunFam" id="3.40.50.2000:FF:000047">
    <property type="entry name" value="Glycosyltransferase"/>
    <property type="match status" value="1"/>
</dbReference>
<evidence type="ECO:0000256" key="2">
    <source>
        <dbReference type="ARBA" id="ARBA00009995"/>
    </source>
</evidence>
<dbReference type="InterPro" id="IPR058980">
    <property type="entry name" value="Glyco_transf_N"/>
</dbReference>
<reference evidence="9" key="2">
    <citation type="submission" date="2023-05" db="EMBL/GenBank/DDBJ databases">
        <authorList>
            <person name="Schelkunov M.I."/>
        </authorList>
    </citation>
    <scope>NUCLEOTIDE SEQUENCE</scope>
    <source>
        <strain evidence="9">Hsosn_3</strain>
        <tissue evidence="9">Leaf</tissue>
    </source>
</reference>
<evidence type="ECO:0000256" key="7">
    <source>
        <dbReference type="RuleBase" id="RU362057"/>
    </source>
</evidence>
<dbReference type="InterPro" id="IPR035595">
    <property type="entry name" value="UDP_glycos_trans_CS"/>
</dbReference>
<dbReference type="SUPFAM" id="SSF53756">
    <property type="entry name" value="UDP-Glycosyltransferase/glycogen phosphorylase"/>
    <property type="match status" value="1"/>
</dbReference>
<proteinExistence type="inferred from homology"/>
<keyword evidence="5" id="KW-0414">Isoprene biosynthesis</keyword>
<dbReference type="InterPro" id="IPR002213">
    <property type="entry name" value="UDP_glucos_trans"/>
</dbReference>
<dbReference type="Pfam" id="PF00201">
    <property type="entry name" value="UDPGT"/>
    <property type="match status" value="1"/>
</dbReference>
<dbReference type="EC" id="2.4.1.-" evidence="7"/>
<evidence type="ECO:0000256" key="4">
    <source>
        <dbReference type="ARBA" id="ARBA00022679"/>
    </source>
</evidence>
<feature type="domain" description="Glycosyltransferase N-terminal" evidence="8">
    <location>
        <begin position="16"/>
        <end position="252"/>
    </location>
</feature>
<evidence type="ECO:0000256" key="1">
    <source>
        <dbReference type="ARBA" id="ARBA00004721"/>
    </source>
</evidence>
<keyword evidence="4 6" id="KW-0808">Transferase</keyword>
<dbReference type="CDD" id="cd03784">
    <property type="entry name" value="GT1_Gtf-like"/>
    <property type="match status" value="1"/>
</dbReference>
<dbReference type="EMBL" id="JAUIZM010000002">
    <property type="protein sequence ID" value="KAK1400202.1"/>
    <property type="molecule type" value="Genomic_DNA"/>
</dbReference>
<dbReference type="AlphaFoldDB" id="A0AAD8N8R5"/>
<gene>
    <name evidence="9" type="ORF">POM88_010065</name>
</gene>
<evidence type="ECO:0000256" key="3">
    <source>
        <dbReference type="ARBA" id="ARBA00022676"/>
    </source>
</evidence>
<dbReference type="Pfam" id="PF26168">
    <property type="entry name" value="Glyco_transf_N"/>
    <property type="match status" value="1"/>
</dbReference>
<evidence type="ECO:0000313" key="9">
    <source>
        <dbReference type="EMBL" id="KAK1400202.1"/>
    </source>
</evidence>
<dbReference type="FunFam" id="3.40.50.2000:FF:000071">
    <property type="entry name" value="Glycosyltransferase"/>
    <property type="match status" value="1"/>
</dbReference>
<dbReference type="Gene3D" id="3.40.50.2000">
    <property type="entry name" value="Glycogen Phosphorylase B"/>
    <property type="match status" value="2"/>
</dbReference>